<organism evidence="4 5">
    <name type="scientific">Colocasia esculenta</name>
    <name type="common">Wild taro</name>
    <name type="synonym">Arum esculentum</name>
    <dbReference type="NCBI Taxonomy" id="4460"/>
    <lineage>
        <taxon>Eukaryota</taxon>
        <taxon>Viridiplantae</taxon>
        <taxon>Streptophyta</taxon>
        <taxon>Embryophyta</taxon>
        <taxon>Tracheophyta</taxon>
        <taxon>Spermatophyta</taxon>
        <taxon>Magnoliopsida</taxon>
        <taxon>Liliopsida</taxon>
        <taxon>Araceae</taxon>
        <taxon>Aroideae</taxon>
        <taxon>Colocasieae</taxon>
        <taxon>Colocasia</taxon>
    </lineage>
</organism>
<keyword evidence="2" id="KW-0347">Helicase</keyword>
<dbReference type="InterPro" id="IPR027417">
    <property type="entry name" value="P-loop_NTPase"/>
</dbReference>
<protein>
    <submittedName>
        <fullName evidence="4">Uncharacterized protein</fullName>
    </submittedName>
</protein>
<dbReference type="OrthoDB" id="416741at2759"/>
<dbReference type="PANTHER" id="PTHR47964">
    <property type="entry name" value="ATP-DEPENDENT DNA HELICASE HOMOLOG RECG, CHLOROPLASTIC"/>
    <property type="match status" value="1"/>
</dbReference>
<dbReference type="GO" id="GO:0016787">
    <property type="term" value="F:hydrolase activity"/>
    <property type="evidence" value="ECO:0007669"/>
    <property type="project" value="UniProtKB-KW"/>
</dbReference>
<comment type="caution">
    <text evidence="4">The sequence shown here is derived from an EMBL/GenBank/DDBJ whole genome shotgun (WGS) entry which is preliminary data.</text>
</comment>
<dbReference type="Proteomes" id="UP000652761">
    <property type="component" value="Unassembled WGS sequence"/>
</dbReference>
<accession>A0A843UX83</accession>
<sequence>MLHYASEGMKVTAATLNGSSDRSYMAPHVLAMSASPILRTLALALYEDMALTQISGRLLTGGTKEKKRGINQTNTEKEKQMEISPLPQPPGLGLPPAWLAVAPPPVAAVYTSSTVALAWFSHSEKGKKGGAGEEGLPPLALAPTAAAPPLQPPPLALPRCRSLLSLLLPGHLSPPPPYCKDAAAQPCCRRRRRCPLVGAAVEQEGRGRKQAACLLFLLYADLRRRYANVPAGAPLPSTIKGGGRPKLRGGGIFLKLQHRARLWDCKAITNLPPGRMPIDTHPLQGDESGFKRVHQMTQDELLAGGKVYLVFPVIEESEQLPQLHGAAADFEYISSNFRDFQCGLLLGGMKSDGKNMHFHNLELEKHAFFYRSK</sequence>
<reference evidence="4" key="1">
    <citation type="submission" date="2017-07" db="EMBL/GenBank/DDBJ databases">
        <title>Taro Niue Genome Assembly and Annotation.</title>
        <authorList>
            <person name="Atibalentja N."/>
            <person name="Keating K."/>
            <person name="Fields C.J."/>
        </authorList>
    </citation>
    <scope>NUCLEOTIDE SEQUENCE</scope>
    <source>
        <strain evidence="4">Niue_2</strain>
        <tissue evidence="4">Leaf</tissue>
    </source>
</reference>
<evidence type="ECO:0000313" key="5">
    <source>
        <dbReference type="Proteomes" id="UP000652761"/>
    </source>
</evidence>
<keyword evidence="2" id="KW-0547">Nucleotide-binding</keyword>
<gene>
    <name evidence="4" type="ORF">Taro_020765</name>
</gene>
<proteinExistence type="predicted"/>
<dbReference type="InterPro" id="IPR047112">
    <property type="entry name" value="RecG/Mfd"/>
</dbReference>
<dbReference type="GO" id="GO:0003678">
    <property type="term" value="F:DNA helicase activity"/>
    <property type="evidence" value="ECO:0007669"/>
    <property type="project" value="TreeGrafter"/>
</dbReference>
<feature type="region of interest" description="Disordered" evidence="3">
    <location>
        <begin position="65"/>
        <end position="84"/>
    </location>
</feature>
<keyword evidence="5" id="KW-1185">Reference proteome</keyword>
<dbReference type="Gene3D" id="3.40.50.300">
    <property type="entry name" value="P-loop containing nucleotide triphosphate hydrolases"/>
    <property type="match status" value="1"/>
</dbReference>
<dbReference type="EMBL" id="NMUH01001039">
    <property type="protein sequence ID" value="MQL88211.1"/>
    <property type="molecule type" value="Genomic_DNA"/>
</dbReference>
<evidence type="ECO:0000256" key="2">
    <source>
        <dbReference type="ARBA" id="ARBA00022806"/>
    </source>
</evidence>
<keyword evidence="1" id="KW-0378">Hydrolase</keyword>
<evidence type="ECO:0000256" key="1">
    <source>
        <dbReference type="ARBA" id="ARBA00022801"/>
    </source>
</evidence>
<keyword evidence="2" id="KW-0067">ATP-binding</keyword>
<dbReference type="PANTHER" id="PTHR47964:SF1">
    <property type="entry name" value="ATP-DEPENDENT DNA HELICASE HOMOLOG RECG, CHLOROPLASTIC"/>
    <property type="match status" value="1"/>
</dbReference>
<evidence type="ECO:0000313" key="4">
    <source>
        <dbReference type="EMBL" id="MQL88211.1"/>
    </source>
</evidence>
<name>A0A843UX83_COLES</name>
<dbReference type="GO" id="GO:0006281">
    <property type="term" value="P:DNA repair"/>
    <property type="evidence" value="ECO:0007669"/>
    <property type="project" value="InterPro"/>
</dbReference>
<dbReference type="AlphaFoldDB" id="A0A843UX83"/>
<evidence type="ECO:0000256" key="3">
    <source>
        <dbReference type="SAM" id="MobiDB-lite"/>
    </source>
</evidence>